<reference evidence="1 2" key="1">
    <citation type="submission" date="2024-07" db="EMBL/GenBank/DDBJ databases">
        <title>Uliginosibacterium paludis KCTC:42655.</title>
        <authorList>
            <person name="Kim M.K."/>
        </authorList>
    </citation>
    <scope>NUCLEOTIDE SEQUENCE [LARGE SCALE GENOMIC DNA]</scope>
    <source>
        <strain evidence="1 2">KCTC 42655</strain>
    </source>
</reference>
<dbReference type="Proteomes" id="UP001548590">
    <property type="component" value="Unassembled WGS sequence"/>
</dbReference>
<evidence type="ECO:0000313" key="2">
    <source>
        <dbReference type="Proteomes" id="UP001548590"/>
    </source>
</evidence>
<dbReference type="EMBL" id="JBEWLZ010000013">
    <property type="protein sequence ID" value="MET1491599.1"/>
    <property type="molecule type" value="Genomic_DNA"/>
</dbReference>
<dbReference type="Pfam" id="PF03245">
    <property type="entry name" value="Phage_lysis"/>
    <property type="match status" value="1"/>
</dbReference>
<dbReference type="PROSITE" id="PS51257">
    <property type="entry name" value="PROKAR_LIPOPROTEIN"/>
    <property type="match status" value="1"/>
</dbReference>
<accession>A0ABV2CUJ5</accession>
<organism evidence="1 2">
    <name type="scientific">Uliginosibacterium paludis</name>
    <dbReference type="NCBI Taxonomy" id="1615952"/>
    <lineage>
        <taxon>Bacteria</taxon>
        <taxon>Pseudomonadati</taxon>
        <taxon>Pseudomonadota</taxon>
        <taxon>Betaproteobacteria</taxon>
        <taxon>Rhodocyclales</taxon>
        <taxon>Zoogloeaceae</taxon>
        <taxon>Uliginosibacterium</taxon>
    </lineage>
</organism>
<name>A0ABV2CUJ5_9RHOO</name>
<comment type="caution">
    <text evidence="1">The sequence shown here is derived from an EMBL/GenBank/DDBJ whole genome shotgun (WGS) entry which is preliminary data.</text>
</comment>
<sequence>MIPAPYRCVLLALLALACFGTGWVKGVAHEAGIRDLADARRITREAQASTRAFEAARVREQRAAEAIHATAATTLKETRHDQAEVARAAAAYRAGTARLSVPVVRATCPNDLPGAAAAGPGHDDAPRAELPGATAADLVELAGEADEVARQLGQCQATLITYRALTAP</sequence>
<dbReference type="InterPro" id="IPR004929">
    <property type="entry name" value="I-spanin"/>
</dbReference>
<protein>
    <submittedName>
        <fullName evidence="1">Lysis system i-spanin subunit Rz</fullName>
    </submittedName>
</protein>
<evidence type="ECO:0000313" key="1">
    <source>
        <dbReference type="EMBL" id="MET1491599.1"/>
    </source>
</evidence>
<gene>
    <name evidence="1" type="ORF">ABVT11_17295</name>
</gene>
<proteinExistence type="predicted"/>
<keyword evidence="2" id="KW-1185">Reference proteome</keyword>
<dbReference type="RefSeq" id="WP_345929609.1">
    <property type="nucleotide sequence ID" value="NZ_JBDIVF010000010.1"/>
</dbReference>